<feature type="region of interest" description="Disordered" evidence="1">
    <location>
        <begin position="1"/>
        <end position="39"/>
    </location>
</feature>
<reference evidence="2 3" key="1">
    <citation type="journal article" date="2016" name="Nat. Commun.">
        <title>Thousands of microbial genomes shed light on interconnected biogeochemical processes in an aquifer system.</title>
        <authorList>
            <person name="Anantharaman K."/>
            <person name="Brown C.T."/>
            <person name="Hug L.A."/>
            <person name="Sharon I."/>
            <person name="Castelle C.J."/>
            <person name="Probst A.J."/>
            <person name="Thomas B.C."/>
            <person name="Singh A."/>
            <person name="Wilkins M.J."/>
            <person name="Karaoz U."/>
            <person name="Brodie E.L."/>
            <person name="Williams K.H."/>
            <person name="Hubbard S.S."/>
            <person name="Banfield J.F."/>
        </authorList>
    </citation>
    <scope>NUCLEOTIDE SEQUENCE [LARGE SCALE GENOMIC DNA]</scope>
</reference>
<comment type="caution">
    <text evidence="2">The sequence shown here is derived from an EMBL/GenBank/DDBJ whole genome shotgun (WGS) entry which is preliminary data.</text>
</comment>
<organism evidence="2 3">
    <name type="scientific">Candidatus Zambryskibacteria bacterium RIFOXYC1_FULL_39_10</name>
    <dbReference type="NCBI Taxonomy" id="1802779"/>
    <lineage>
        <taxon>Bacteria</taxon>
        <taxon>Candidatus Zambryskiibacteriota</taxon>
    </lineage>
</organism>
<accession>A0A1G2V195</accession>
<gene>
    <name evidence="2" type="ORF">A2431_03805</name>
</gene>
<feature type="compositionally biased region" description="Basic and acidic residues" evidence="1">
    <location>
        <begin position="21"/>
        <end position="33"/>
    </location>
</feature>
<dbReference type="Proteomes" id="UP000177697">
    <property type="component" value="Unassembled WGS sequence"/>
</dbReference>
<sequence length="76" mass="8737">MLQGESELSFFSKTRGRHHRLESEKLERSDKSHPQTAPLRGRGLSFLFYFPPHLRKVRGSLALAGRGGVEFCFDFE</sequence>
<evidence type="ECO:0000256" key="1">
    <source>
        <dbReference type="SAM" id="MobiDB-lite"/>
    </source>
</evidence>
<dbReference type="EMBL" id="MHWW01000009">
    <property type="protein sequence ID" value="OHB15383.1"/>
    <property type="molecule type" value="Genomic_DNA"/>
</dbReference>
<dbReference type="AlphaFoldDB" id="A0A1G2V195"/>
<evidence type="ECO:0000313" key="2">
    <source>
        <dbReference type="EMBL" id="OHB15383.1"/>
    </source>
</evidence>
<name>A0A1G2V195_9BACT</name>
<proteinExistence type="predicted"/>
<protein>
    <submittedName>
        <fullName evidence="2">Uncharacterized protein</fullName>
    </submittedName>
</protein>
<evidence type="ECO:0000313" key="3">
    <source>
        <dbReference type="Proteomes" id="UP000177697"/>
    </source>
</evidence>